<gene>
    <name evidence="2" type="ORF">GO608_09595</name>
</gene>
<comment type="caution">
    <text evidence="2">The sequence shown here is derived from an EMBL/GenBank/DDBJ whole genome shotgun (WGS) entry which is preliminary data.</text>
</comment>
<dbReference type="InterPro" id="IPR000182">
    <property type="entry name" value="GNAT_dom"/>
</dbReference>
<dbReference type="Pfam" id="PF00583">
    <property type="entry name" value="Acetyltransf_1"/>
    <property type="match status" value="1"/>
</dbReference>
<feature type="domain" description="N-acetyltransferase" evidence="1">
    <location>
        <begin position="39"/>
        <end position="204"/>
    </location>
</feature>
<name>A0ABX1N2T5_9RHOO</name>
<accession>A0ABX1N2T5</accession>
<dbReference type="PROSITE" id="PS51186">
    <property type="entry name" value="GNAT"/>
    <property type="match status" value="1"/>
</dbReference>
<dbReference type="EMBL" id="WTVH01000015">
    <property type="protein sequence ID" value="NMF93579.1"/>
    <property type="molecule type" value="Genomic_DNA"/>
</dbReference>
<evidence type="ECO:0000313" key="3">
    <source>
        <dbReference type="Proteomes" id="UP000601990"/>
    </source>
</evidence>
<sequence>MQRLIKNTARRARRKLANLPALRWAWSDRYLLLLAIEAERAPQADPGDEFDCNNLEHLRYFRQTERWLSPEAFIAEARERIGAGLRLYTAVGDGVLLHYGWLVPMQERAQFPYVAQSYDFPDGTAVLFNAYTHPSARGSGLHERSMRRRVSDAARLPGIRHIYTAIESHNAPSRAVAARTGFRCAEVLYEISRVGAVRRGTMTPEEYFNTVEPRGRSFL</sequence>
<dbReference type="RefSeq" id="WP_169198843.1">
    <property type="nucleotide sequence ID" value="NZ_WTVH02000009.1"/>
</dbReference>
<dbReference type="InterPro" id="IPR016181">
    <property type="entry name" value="Acyl_CoA_acyltransferase"/>
</dbReference>
<evidence type="ECO:0000259" key="1">
    <source>
        <dbReference type="PROSITE" id="PS51186"/>
    </source>
</evidence>
<organism evidence="2 3">
    <name type="scientific">Aromatoleum buckelii</name>
    <dbReference type="NCBI Taxonomy" id="200254"/>
    <lineage>
        <taxon>Bacteria</taxon>
        <taxon>Pseudomonadati</taxon>
        <taxon>Pseudomonadota</taxon>
        <taxon>Betaproteobacteria</taxon>
        <taxon>Rhodocyclales</taxon>
        <taxon>Rhodocyclaceae</taxon>
        <taxon>Aromatoleum</taxon>
    </lineage>
</organism>
<dbReference type="Proteomes" id="UP000601990">
    <property type="component" value="Unassembled WGS sequence"/>
</dbReference>
<keyword evidence="3" id="KW-1185">Reference proteome</keyword>
<reference evidence="2" key="1">
    <citation type="submission" date="2019-12" db="EMBL/GenBank/DDBJ databases">
        <title>Comparative genomics gives insights into the taxonomy of the Azoarcus-Aromatoleum group and reveals separate origins of nif in the plant-associated Azoarcus and non-plant-associated Aromatoleum sub-groups.</title>
        <authorList>
            <person name="Lafos M."/>
            <person name="Maluk M."/>
            <person name="Batista M."/>
            <person name="Junghare M."/>
            <person name="Carmona M."/>
            <person name="Faoro H."/>
            <person name="Cruz L.M."/>
            <person name="Battistoni F."/>
            <person name="De Souza E."/>
            <person name="Pedrosa F."/>
            <person name="Chen W.-M."/>
            <person name="Poole P.S."/>
            <person name="Dixon R.A."/>
            <person name="James E.K."/>
        </authorList>
    </citation>
    <scope>NUCLEOTIDE SEQUENCE</scope>
    <source>
        <strain evidence="2">U120</strain>
    </source>
</reference>
<protein>
    <submittedName>
        <fullName evidence="2">GNAT family N-acetyltransferase</fullName>
    </submittedName>
</protein>
<dbReference type="SUPFAM" id="SSF55729">
    <property type="entry name" value="Acyl-CoA N-acyltransferases (Nat)"/>
    <property type="match status" value="1"/>
</dbReference>
<proteinExistence type="predicted"/>
<dbReference type="Gene3D" id="3.40.630.30">
    <property type="match status" value="1"/>
</dbReference>
<evidence type="ECO:0000313" key="2">
    <source>
        <dbReference type="EMBL" id="NMF93579.1"/>
    </source>
</evidence>